<keyword evidence="3" id="KW-1185">Reference proteome</keyword>
<dbReference type="OrthoDB" id="3405898at2"/>
<keyword evidence="1" id="KW-0812">Transmembrane</keyword>
<dbReference type="EMBL" id="FMDM01000004">
    <property type="protein sequence ID" value="SCG52615.1"/>
    <property type="molecule type" value="Genomic_DNA"/>
</dbReference>
<dbReference type="Proteomes" id="UP000199360">
    <property type="component" value="Unassembled WGS sequence"/>
</dbReference>
<dbReference type="AlphaFoldDB" id="A0A1C5I316"/>
<keyword evidence="1" id="KW-1133">Transmembrane helix</keyword>
<reference evidence="3" key="1">
    <citation type="submission" date="2016-06" db="EMBL/GenBank/DDBJ databases">
        <authorList>
            <person name="Varghese N."/>
            <person name="Submissions Spin"/>
        </authorList>
    </citation>
    <scope>NUCLEOTIDE SEQUENCE [LARGE SCALE GENOMIC DNA]</scope>
    <source>
        <strain evidence="3">DSM 45647</strain>
    </source>
</reference>
<dbReference type="STRING" id="745366.GA0070213_104373"/>
<dbReference type="RefSeq" id="WP_091061286.1">
    <property type="nucleotide sequence ID" value="NZ_FMDM01000004.1"/>
</dbReference>
<feature type="transmembrane region" description="Helical" evidence="1">
    <location>
        <begin position="106"/>
        <end position="124"/>
    </location>
</feature>
<name>A0A1C5I316_9ACTN</name>
<evidence type="ECO:0008006" key="4">
    <source>
        <dbReference type="Google" id="ProtNLM"/>
    </source>
</evidence>
<organism evidence="2 3">
    <name type="scientific">Micromonospora humi</name>
    <dbReference type="NCBI Taxonomy" id="745366"/>
    <lineage>
        <taxon>Bacteria</taxon>
        <taxon>Bacillati</taxon>
        <taxon>Actinomycetota</taxon>
        <taxon>Actinomycetes</taxon>
        <taxon>Micromonosporales</taxon>
        <taxon>Micromonosporaceae</taxon>
        <taxon>Micromonospora</taxon>
    </lineage>
</organism>
<evidence type="ECO:0000256" key="1">
    <source>
        <dbReference type="SAM" id="Phobius"/>
    </source>
</evidence>
<evidence type="ECO:0000313" key="3">
    <source>
        <dbReference type="Proteomes" id="UP000199360"/>
    </source>
</evidence>
<keyword evidence="1" id="KW-0472">Membrane</keyword>
<protein>
    <recommendedName>
        <fullName evidence="4">PH domain-containing protein</fullName>
    </recommendedName>
</protein>
<sequence length="235" mass="24960">MREIIGAALRRQRRVVLVAVAAGLVVGLFSRWAGSVDTPLSLLGLVAPLVMIAFGIREFTHRPPTGDLRVDEAGRAFFAPPRARIAFAPVLMGWLGYVAVDGAGPPLLTVLLVVVLGWLLVAHWRSAPLVVLTAEEIGVGTAPAVVVPWAALGPTGAVAEGAARTRLAVARPELVRPRWRGRFPVDLPVRDLTVAPALLAAAIGHYAARPEHRAAIGTAAEHARLRRELTGERPS</sequence>
<evidence type="ECO:0000313" key="2">
    <source>
        <dbReference type="EMBL" id="SCG52615.1"/>
    </source>
</evidence>
<accession>A0A1C5I316</accession>
<feature type="transmembrane region" description="Helical" evidence="1">
    <location>
        <begin position="15"/>
        <end position="34"/>
    </location>
</feature>
<proteinExistence type="predicted"/>
<gene>
    <name evidence="2" type="ORF">GA0070213_104373</name>
</gene>